<proteinExistence type="predicted"/>
<keyword evidence="2" id="KW-1185">Reference proteome</keyword>
<protein>
    <submittedName>
        <fullName evidence="1">Uncharacterized protein</fullName>
    </submittedName>
</protein>
<evidence type="ECO:0000313" key="1">
    <source>
        <dbReference type="EMBL" id="KXZ51510.1"/>
    </source>
</evidence>
<dbReference type="AlphaFoldDB" id="A0A150GQ88"/>
<organism evidence="1 2">
    <name type="scientific">Gonium pectorale</name>
    <name type="common">Green alga</name>
    <dbReference type="NCBI Taxonomy" id="33097"/>
    <lineage>
        <taxon>Eukaryota</taxon>
        <taxon>Viridiplantae</taxon>
        <taxon>Chlorophyta</taxon>
        <taxon>core chlorophytes</taxon>
        <taxon>Chlorophyceae</taxon>
        <taxon>CS clade</taxon>
        <taxon>Chlamydomonadales</taxon>
        <taxon>Volvocaceae</taxon>
        <taxon>Gonium</taxon>
    </lineage>
</organism>
<sequence>MEPDQSLYLAGAADPNAVVEVAYSGSRRDLEDGLACWAAPAGPARVAIGIDVEYGTQPGAVPQVDVLMQLAGESRPSVVVSCGAGSGCRSPAMYDHTIFVPVDELLYGAPWLTRVLVSMQLAALVPIYSVAWGGLHAACDVLRGRRSPLSVARAGVRSLFGPW</sequence>
<dbReference type="Proteomes" id="UP000075714">
    <property type="component" value="Unassembled WGS sequence"/>
</dbReference>
<name>A0A150GQ88_GONPE</name>
<gene>
    <name evidence="1" type="ORF">GPECTOR_12g473</name>
</gene>
<comment type="caution">
    <text evidence="1">The sequence shown here is derived from an EMBL/GenBank/DDBJ whole genome shotgun (WGS) entry which is preliminary data.</text>
</comment>
<evidence type="ECO:0000313" key="2">
    <source>
        <dbReference type="Proteomes" id="UP000075714"/>
    </source>
</evidence>
<reference evidence="2" key="1">
    <citation type="journal article" date="2016" name="Nat. Commun.">
        <title>The Gonium pectorale genome demonstrates co-option of cell cycle regulation during the evolution of multicellularity.</title>
        <authorList>
            <person name="Hanschen E.R."/>
            <person name="Marriage T.N."/>
            <person name="Ferris P.J."/>
            <person name="Hamaji T."/>
            <person name="Toyoda A."/>
            <person name="Fujiyama A."/>
            <person name="Neme R."/>
            <person name="Noguchi H."/>
            <person name="Minakuchi Y."/>
            <person name="Suzuki M."/>
            <person name="Kawai-Toyooka H."/>
            <person name="Smith D.R."/>
            <person name="Sparks H."/>
            <person name="Anderson J."/>
            <person name="Bakaric R."/>
            <person name="Luria V."/>
            <person name="Karger A."/>
            <person name="Kirschner M.W."/>
            <person name="Durand P.M."/>
            <person name="Michod R.E."/>
            <person name="Nozaki H."/>
            <person name="Olson B.J."/>
        </authorList>
    </citation>
    <scope>NUCLEOTIDE SEQUENCE [LARGE SCALE GENOMIC DNA]</scope>
    <source>
        <strain evidence="2">NIES-2863</strain>
    </source>
</reference>
<dbReference type="EMBL" id="LSYV01000013">
    <property type="protein sequence ID" value="KXZ51510.1"/>
    <property type="molecule type" value="Genomic_DNA"/>
</dbReference>
<dbReference type="OrthoDB" id="533551at2759"/>
<accession>A0A150GQ88</accession>